<organism evidence="2 3">
    <name type="scientific">Trichogramma kaykai</name>
    <dbReference type="NCBI Taxonomy" id="54128"/>
    <lineage>
        <taxon>Eukaryota</taxon>
        <taxon>Metazoa</taxon>
        <taxon>Ecdysozoa</taxon>
        <taxon>Arthropoda</taxon>
        <taxon>Hexapoda</taxon>
        <taxon>Insecta</taxon>
        <taxon>Pterygota</taxon>
        <taxon>Neoptera</taxon>
        <taxon>Endopterygota</taxon>
        <taxon>Hymenoptera</taxon>
        <taxon>Apocrita</taxon>
        <taxon>Proctotrupomorpha</taxon>
        <taxon>Chalcidoidea</taxon>
        <taxon>Trichogrammatidae</taxon>
        <taxon>Trichogramma</taxon>
    </lineage>
</organism>
<comment type="caution">
    <text evidence="2">The sequence shown here is derived from an EMBL/GenBank/DDBJ whole genome shotgun (WGS) entry which is preliminary data.</text>
</comment>
<feature type="region of interest" description="Disordered" evidence="1">
    <location>
        <begin position="124"/>
        <end position="146"/>
    </location>
</feature>
<feature type="region of interest" description="Disordered" evidence="1">
    <location>
        <begin position="438"/>
        <end position="549"/>
    </location>
</feature>
<evidence type="ECO:0000313" key="3">
    <source>
        <dbReference type="Proteomes" id="UP001627154"/>
    </source>
</evidence>
<feature type="compositionally biased region" description="Basic residues" evidence="1">
    <location>
        <begin position="19"/>
        <end position="30"/>
    </location>
</feature>
<feature type="compositionally biased region" description="Basic residues" evidence="1">
    <location>
        <begin position="715"/>
        <end position="724"/>
    </location>
</feature>
<dbReference type="AlphaFoldDB" id="A0ABD2VRT4"/>
<feature type="region of interest" description="Disordered" evidence="1">
    <location>
        <begin position="324"/>
        <end position="349"/>
    </location>
</feature>
<dbReference type="Proteomes" id="UP001627154">
    <property type="component" value="Unassembled WGS sequence"/>
</dbReference>
<dbReference type="EMBL" id="JBJJXI010000193">
    <property type="protein sequence ID" value="KAL3383495.1"/>
    <property type="molecule type" value="Genomic_DNA"/>
</dbReference>
<feature type="compositionally biased region" description="Basic and acidic residues" evidence="1">
    <location>
        <begin position="396"/>
        <end position="411"/>
    </location>
</feature>
<proteinExistence type="predicted"/>
<feature type="compositionally biased region" description="Acidic residues" evidence="1">
    <location>
        <begin position="537"/>
        <end position="549"/>
    </location>
</feature>
<feature type="compositionally biased region" description="Basic and acidic residues" evidence="1">
    <location>
        <begin position="502"/>
        <end position="515"/>
    </location>
</feature>
<protein>
    <recommendedName>
        <fullName evidence="4">Shugoshin C-terminal domain-containing protein</fullName>
    </recommendedName>
</protein>
<feature type="compositionally biased region" description="Basic and acidic residues" evidence="1">
    <location>
        <begin position="255"/>
        <end position="265"/>
    </location>
</feature>
<feature type="compositionally biased region" description="Acidic residues" evidence="1">
    <location>
        <begin position="476"/>
        <end position="501"/>
    </location>
</feature>
<name>A0ABD2VRT4_9HYME</name>
<evidence type="ECO:0000256" key="1">
    <source>
        <dbReference type="SAM" id="MobiDB-lite"/>
    </source>
</evidence>
<feature type="compositionally biased region" description="Polar residues" evidence="1">
    <location>
        <begin position="787"/>
        <end position="800"/>
    </location>
</feature>
<feature type="region of interest" description="Disordered" evidence="1">
    <location>
        <begin position="640"/>
        <end position="676"/>
    </location>
</feature>
<feature type="region of interest" description="Disordered" evidence="1">
    <location>
        <begin position="178"/>
        <end position="265"/>
    </location>
</feature>
<feature type="compositionally biased region" description="Low complexity" evidence="1">
    <location>
        <begin position="326"/>
        <end position="335"/>
    </location>
</feature>
<keyword evidence="3" id="KW-1185">Reference proteome</keyword>
<feature type="region of interest" description="Disordered" evidence="1">
    <location>
        <begin position="377"/>
        <end position="425"/>
    </location>
</feature>
<feature type="compositionally biased region" description="Polar residues" evidence="1">
    <location>
        <begin position="655"/>
        <end position="669"/>
    </location>
</feature>
<feature type="compositionally biased region" description="Basic residues" evidence="1">
    <location>
        <begin position="1"/>
        <end position="12"/>
    </location>
</feature>
<feature type="region of interest" description="Disordered" evidence="1">
    <location>
        <begin position="704"/>
        <end position="839"/>
    </location>
</feature>
<feature type="compositionally biased region" description="Low complexity" evidence="1">
    <location>
        <begin position="245"/>
        <end position="254"/>
    </location>
</feature>
<feature type="compositionally biased region" description="Polar residues" evidence="1">
    <location>
        <begin position="452"/>
        <end position="474"/>
    </location>
</feature>
<reference evidence="2 3" key="1">
    <citation type="journal article" date="2024" name="bioRxiv">
        <title>A reference genome for Trichogramma kaykai: A tiny desert-dwelling parasitoid wasp with competing sex-ratio distorters.</title>
        <authorList>
            <person name="Culotta J."/>
            <person name="Lindsey A.R."/>
        </authorList>
    </citation>
    <scope>NUCLEOTIDE SEQUENCE [LARGE SCALE GENOMIC DNA]</scope>
    <source>
        <strain evidence="2 3">KSX58</strain>
    </source>
</reference>
<feature type="compositionally biased region" description="Low complexity" evidence="1">
    <location>
        <begin position="226"/>
        <end position="237"/>
    </location>
</feature>
<accession>A0ABD2VRT4</accession>
<gene>
    <name evidence="2" type="ORF">TKK_020605</name>
</gene>
<sequence>MAKVPKNKKVKRPTVLTKRPQRIKPQKKKAPMPLYQKMKANNHLLATALNQEKQESQLLFSKNTELMAEIQDLNLACRTRDTLLHNILTNAKEMMQTIVTMSGFLSNTISSCNEILSNQNYVNHSRRTSSPCRRESVKRLSMKSPAKGVVKPMVSGHTITKPTINLSRVHMPRPPISNLSLIEERPNTPDGSPPENRHSRSEILPLALNRNQEEEEGLINNRRTSRLSTNRLSSGGRYSKRKSGRLSGRLSLSKRQSDYPETKSPRVHLQDISRFLSNNQTTISANLFADITRRFSESIHSSQDVSQNDTNSDYLDENRVIIPETQESQDSSSESGNENRLNSSSKRISTEAEIHQSLIRRSNQPLMESHLIDPMEGSSWMFDSTQNDINDDEDQENRPPPDHNETLEDRNGATSPVSTFPCSTNNARRSSLFRVPDLPKAFGRKNPVRDSLNASLSSPTPLGTVLDTSTYPSANDNDDTDDDHDDESDQNEGDDDDDEDYADRRMVHFVTERRGPSSRTSSRRYGSERAPNNNAYQDDDDDDDDDDDETLMINMRNQLKPRFAAQSNLDERPERLQFDVNELLQLTPLKPLMKMNGRTNAGPALMAQQDNDEPTATIQLTERPGRPVAEDTDTLTMSRMSTQRVPRQWQHEESSTTTVRCQDQSAQNKRFSELTTERLSRSRIELPRMTEMLDYTANQTQIIKTPDVSKSKENPKRRKAVKKKAVSDDEWSDQPEKKMRQRKTKAKDKENKKKDSVQNENNENDSSVRRSSSRLQETVKSSSSSSVATYRSSLLQPAEQSSDSESSVASNRPLSTRPRRKKAPTNLHEPSLIKKLRRG</sequence>
<evidence type="ECO:0000313" key="2">
    <source>
        <dbReference type="EMBL" id="KAL3383495.1"/>
    </source>
</evidence>
<evidence type="ECO:0008006" key="4">
    <source>
        <dbReference type="Google" id="ProtNLM"/>
    </source>
</evidence>
<feature type="region of interest" description="Disordered" evidence="1">
    <location>
        <begin position="1"/>
        <end position="30"/>
    </location>
</feature>
<feature type="compositionally biased region" description="Polar residues" evidence="1">
    <location>
        <begin position="336"/>
        <end position="347"/>
    </location>
</feature>
<feature type="compositionally biased region" description="Polar residues" evidence="1">
    <location>
        <begin position="412"/>
        <end position="425"/>
    </location>
</feature>
<feature type="compositionally biased region" description="Low complexity" evidence="1">
    <location>
        <begin position="801"/>
        <end position="810"/>
    </location>
</feature>
<feature type="compositionally biased region" description="Basic and acidic residues" evidence="1">
    <location>
        <begin position="747"/>
        <end position="757"/>
    </location>
</feature>
<feature type="compositionally biased region" description="Polar residues" evidence="1">
    <location>
        <begin position="758"/>
        <end position="780"/>
    </location>
</feature>